<dbReference type="PROSITE" id="PS00018">
    <property type="entry name" value="EF_HAND_1"/>
    <property type="match status" value="2"/>
</dbReference>
<keyword evidence="4 6" id="KW-0560">Oxidoreductase</keyword>
<feature type="transmembrane region" description="Helical" evidence="8">
    <location>
        <begin position="78"/>
        <end position="98"/>
    </location>
</feature>
<comment type="similarity">
    <text evidence="1 6">Belongs to the proline oxidase family.</text>
</comment>
<evidence type="ECO:0000256" key="8">
    <source>
        <dbReference type="SAM" id="Phobius"/>
    </source>
</evidence>
<keyword evidence="5 6" id="KW-0642">Proline metabolism</keyword>
<dbReference type="PANTHER" id="PTHR13914">
    <property type="entry name" value="PROLINE OXIDASE"/>
    <property type="match status" value="1"/>
</dbReference>
<dbReference type="EC" id="1.5.5.2" evidence="2 6"/>
<evidence type="ECO:0000256" key="4">
    <source>
        <dbReference type="ARBA" id="ARBA00023002"/>
    </source>
</evidence>
<comment type="caution">
    <text evidence="10">The sequence shown here is derived from an EMBL/GenBank/DDBJ whole genome shotgun (WGS) entry which is preliminary data.</text>
</comment>
<evidence type="ECO:0000313" key="11">
    <source>
        <dbReference type="Proteomes" id="UP001479436"/>
    </source>
</evidence>
<gene>
    <name evidence="10" type="primary">PUT1_2</name>
    <name evidence="10" type="ORF">K7432_014521</name>
</gene>
<evidence type="ECO:0000256" key="5">
    <source>
        <dbReference type="ARBA" id="ARBA00023062"/>
    </source>
</evidence>
<dbReference type="InterPro" id="IPR029041">
    <property type="entry name" value="FAD-linked_oxidoreductase-like"/>
</dbReference>
<dbReference type="Proteomes" id="UP001479436">
    <property type="component" value="Unassembled WGS sequence"/>
</dbReference>
<dbReference type="SUPFAM" id="SSF51730">
    <property type="entry name" value="FAD-linked oxidoreductase"/>
    <property type="match status" value="1"/>
</dbReference>
<evidence type="ECO:0000259" key="9">
    <source>
        <dbReference type="PROSITE" id="PS50222"/>
    </source>
</evidence>
<evidence type="ECO:0000313" key="10">
    <source>
        <dbReference type="EMBL" id="KAK9688109.1"/>
    </source>
</evidence>
<comment type="catalytic activity">
    <reaction evidence="6">
        <text>L-proline + a quinone = (S)-1-pyrroline-5-carboxylate + a quinol + H(+)</text>
        <dbReference type="Rhea" id="RHEA:23784"/>
        <dbReference type="ChEBI" id="CHEBI:15378"/>
        <dbReference type="ChEBI" id="CHEBI:17388"/>
        <dbReference type="ChEBI" id="CHEBI:24646"/>
        <dbReference type="ChEBI" id="CHEBI:60039"/>
        <dbReference type="ChEBI" id="CHEBI:132124"/>
        <dbReference type="EC" id="1.5.5.2"/>
    </reaction>
</comment>
<reference evidence="10 11" key="1">
    <citation type="submission" date="2023-04" db="EMBL/GenBank/DDBJ databases">
        <title>Genome of Basidiobolus ranarum AG-B5.</title>
        <authorList>
            <person name="Stajich J.E."/>
            <person name="Carter-House D."/>
            <person name="Gryganskyi A."/>
        </authorList>
    </citation>
    <scope>NUCLEOTIDE SEQUENCE [LARGE SCALE GENOMIC DNA]</scope>
    <source>
        <strain evidence="10 11">AG-B5</strain>
    </source>
</reference>
<keyword evidence="8" id="KW-0472">Membrane</keyword>
<organism evidence="10 11">
    <name type="scientific">Basidiobolus ranarum</name>
    <dbReference type="NCBI Taxonomy" id="34480"/>
    <lineage>
        <taxon>Eukaryota</taxon>
        <taxon>Fungi</taxon>
        <taxon>Fungi incertae sedis</taxon>
        <taxon>Zoopagomycota</taxon>
        <taxon>Entomophthoromycotina</taxon>
        <taxon>Basidiobolomycetes</taxon>
        <taxon>Basidiobolales</taxon>
        <taxon>Basidiobolaceae</taxon>
        <taxon>Basidiobolus</taxon>
    </lineage>
</organism>
<dbReference type="EMBL" id="JASJQH010008550">
    <property type="protein sequence ID" value="KAK9688109.1"/>
    <property type="molecule type" value="Genomic_DNA"/>
</dbReference>
<dbReference type="Gene3D" id="3.20.20.220">
    <property type="match status" value="1"/>
</dbReference>
<dbReference type="InterPro" id="IPR015659">
    <property type="entry name" value="Proline_oxidase"/>
</dbReference>
<proteinExistence type="inferred from homology"/>
<feature type="domain" description="EF-hand" evidence="9">
    <location>
        <begin position="283"/>
        <end position="313"/>
    </location>
</feature>
<name>A0ABR2VPF0_9FUNG</name>
<sequence length="494" mass="54924">MSIHFRNSSVCRNFTSRVSPTLSRPSNLGRSSSAFPRLASSASKPLPPRCLSNYGMQYRNSSTTAQLGEQAHSRMWSAALYGSAFVAGIGTLSFIYLAPNPSHTDAALHDISLVCSSPSSVLSADPRIGVKNKTTYDLLVSLLVYKMCMISTLVEWSPHLIELCEKLHLTGPTYWFIKKTFFSHFCGGETQDEIESTIEGLKSAGIGSILDVSIEVDLDKLPEADTPEAIRVLWNDRADQVMSLLKGSVQAASVEPNSFAAIKLTPLISPLTLQKVSYNLYNLRASFVHADVDKDGKLTKEEFTSVIKQLPGAHHSNIDSVVNTLFERADTSHDGLVDWIEFSASLALKDTLSRNLFMGTGDTDDNNSKDSAAFVPLSMTDLEDFDLFMGRITSICEYAKQSKVRLMIDAEQSYFQDAIDYAAMEVSRRYNQLGEETGPLVFNTYQMYLKDSTRKLMSDYERSQRQNFTFGAKLVRGAYMVTERKRCAKLDQAH</sequence>
<dbReference type="InterPro" id="IPR011992">
    <property type="entry name" value="EF-hand-dom_pair"/>
</dbReference>
<dbReference type="SUPFAM" id="SSF47473">
    <property type="entry name" value="EF-hand"/>
    <property type="match status" value="1"/>
</dbReference>
<dbReference type="Pfam" id="PF13499">
    <property type="entry name" value="EF-hand_7"/>
    <property type="match status" value="1"/>
</dbReference>
<evidence type="ECO:0000256" key="3">
    <source>
        <dbReference type="ARBA" id="ARBA00022837"/>
    </source>
</evidence>
<keyword evidence="8" id="KW-0812">Transmembrane</keyword>
<keyword evidence="8" id="KW-1133">Transmembrane helix</keyword>
<comment type="function">
    <text evidence="6">Converts proline to delta-1-pyrroline-5-carboxylate.</text>
</comment>
<dbReference type="Gene3D" id="1.10.238.10">
    <property type="entry name" value="EF-hand"/>
    <property type="match status" value="1"/>
</dbReference>
<dbReference type="InterPro" id="IPR002872">
    <property type="entry name" value="Proline_DH_dom"/>
</dbReference>
<feature type="region of interest" description="Disordered" evidence="7">
    <location>
        <begin position="17"/>
        <end position="43"/>
    </location>
</feature>
<keyword evidence="3" id="KW-0106">Calcium</keyword>
<keyword evidence="11" id="KW-1185">Reference proteome</keyword>
<feature type="compositionally biased region" description="Polar residues" evidence="7">
    <location>
        <begin position="17"/>
        <end position="34"/>
    </location>
</feature>
<evidence type="ECO:0000256" key="7">
    <source>
        <dbReference type="SAM" id="MobiDB-lite"/>
    </source>
</evidence>
<evidence type="ECO:0000256" key="2">
    <source>
        <dbReference type="ARBA" id="ARBA00012695"/>
    </source>
</evidence>
<dbReference type="InterPro" id="IPR002048">
    <property type="entry name" value="EF_hand_dom"/>
</dbReference>
<dbReference type="PANTHER" id="PTHR13914:SF0">
    <property type="entry name" value="PROLINE DEHYDROGENASE 1, MITOCHONDRIAL"/>
    <property type="match status" value="1"/>
</dbReference>
<keyword evidence="6" id="KW-0274">FAD</keyword>
<keyword evidence="6" id="KW-0285">Flavoprotein</keyword>
<dbReference type="InterPro" id="IPR018247">
    <property type="entry name" value="EF_Hand_1_Ca_BS"/>
</dbReference>
<comment type="cofactor">
    <cofactor evidence="6">
        <name>FAD</name>
        <dbReference type="ChEBI" id="CHEBI:57692"/>
    </cofactor>
</comment>
<dbReference type="Pfam" id="PF01619">
    <property type="entry name" value="Pro_dh"/>
    <property type="match status" value="1"/>
</dbReference>
<dbReference type="PROSITE" id="PS50222">
    <property type="entry name" value="EF_HAND_2"/>
    <property type="match status" value="2"/>
</dbReference>
<evidence type="ECO:0000256" key="6">
    <source>
        <dbReference type="RuleBase" id="RU364054"/>
    </source>
</evidence>
<protein>
    <recommendedName>
        <fullName evidence="2 6">Proline dehydrogenase</fullName>
        <ecNumber evidence="2 6">1.5.5.2</ecNumber>
    </recommendedName>
</protein>
<evidence type="ECO:0000256" key="1">
    <source>
        <dbReference type="ARBA" id="ARBA00005869"/>
    </source>
</evidence>
<accession>A0ABR2VPF0</accession>
<feature type="domain" description="EF-hand" evidence="9">
    <location>
        <begin position="317"/>
        <end position="352"/>
    </location>
</feature>